<dbReference type="PANTHER" id="PTHR33048">
    <property type="entry name" value="PTH11-LIKE INTEGRAL MEMBRANE PROTEIN (AFU_ORTHOLOGUE AFUA_5G11245)"/>
    <property type="match status" value="1"/>
</dbReference>
<feature type="transmembrane region" description="Helical" evidence="6">
    <location>
        <begin position="12"/>
        <end position="33"/>
    </location>
</feature>
<dbReference type="AlphaFoldDB" id="A0AAX6MHU8"/>
<reference evidence="8 9" key="1">
    <citation type="journal article" date="2024" name="Front Chem Biol">
        <title>Unveiling the potential of Daldinia eschscholtzii MFLUCC 19-0629 through bioactivity and bioinformatics studies for enhanced sustainable agriculture production.</title>
        <authorList>
            <person name="Brooks S."/>
            <person name="Weaver J.A."/>
            <person name="Klomchit A."/>
            <person name="Alharthi S.A."/>
            <person name="Onlamun T."/>
            <person name="Nurani R."/>
            <person name="Vong T.K."/>
            <person name="Alberti F."/>
            <person name="Greco C."/>
        </authorList>
    </citation>
    <scope>NUCLEOTIDE SEQUENCE [LARGE SCALE GENOMIC DNA]</scope>
    <source>
        <strain evidence="8">MFLUCC 19-0629</strain>
    </source>
</reference>
<dbReference type="EMBL" id="JBANMG010000006">
    <property type="protein sequence ID" value="KAK6951997.1"/>
    <property type="molecule type" value="Genomic_DNA"/>
</dbReference>
<evidence type="ECO:0000256" key="6">
    <source>
        <dbReference type="SAM" id="Phobius"/>
    </source>
</evidence>
<evidence type="ECO:0000259" key="7">
    <source>
        <dbReference type="Pfam" id="PF20684"/>
    </source>
</evidence>
<feature type="transmembrane region" description="Helical" evidence="6">
    <location>
        <begin position="40"/>
        <end position="69"/>
    </location>
</feature>
<evidence type="ECO:0000256" key="3">
    <source>
        <dbReference type="ARBA" id="ARBA00022989"/>
    </source>
</evidence>
<dbReference type="GO" id="GO:0016020">
    <property type="term" value="C:membrane"/>
    <property type="evidence" value="ECO:0007669"/>
    <property type="project" value="UniProtKB-SubCell"/>
</dbReference>
<sequence length="269" mass="29813">MAGVVTLWISPPLWGLSSSLIKMSIVTSYLRIWTGKRFKLFCYALIFFISMFGLTLFFGGVFACVPIHLSWVPHSPGSRNLQDCIDLPLFMFATSILNTALDLAVLAIPIPLLRKLQIAPRQRVALTAVFTVGVIVCVASIMRLITLYQLRPAQDPSVSGLPLGIWSGVELDLAIICACLPTLRPMLTRVFPCLQGSTVDSSPSRRGTQRITRDANGPYCMHELHSDDESGKLGNGDVEMRTLRTNSTFPHAPAPLHLERYNKSYMDFD</sequence>
<accession>A0AAX6MHU8</accession>
<evidence type="ECO:0000313" key="8">
    <source>
        <dbReference type="EMBL" id="KAK6951997.1"/>
    </source>
</evidence>
<comment type="subcellular location">
    <subcellularLocation>
        <location evidence="1">Membrane</location>
        <topology evidence="1">Multi-pass membrane protein</topology>
    </subcellularLocation>
</comment>
<feature type="transmembrane region" description="Helical" evidence="6">
    <location>
        <begin position="165"/>
        <end position="183"/>
    </location>
</feature>
<dbReference type="Pfam" id="PF20684">
    <property type="entry name" value="Fung_rhodopsin"/>
    <property type="match status" value="1"/>
</dbReference>
<keyword evidence="2 6" id="KW-0812">Transmembrane</keyword>
<dbReference type="PANTHER" id="PTHR33048:SF47">
    <property type="entry name" value="INTEGRAL MEMBRANE PROTEIN-RELATED"/>
    <property type="match status" value="1"/>
</dbReference>
<evidence type="ECO:0000313" key="9">
    <source>
        <dbReference type="Proteomes" id="UP001369815"/>
    </source>
</evidence>
<comment type="caution">
    <text evidence="8">The sequence shown here is derived from an EMBL/GenBank/DDBJ whole genome shotgun (WGS) entry which is preliminary data.</text>
</comment>
<organism evidence="8 9">
    <name type="scientific">Daldinia eschscholtzii</name>
    <dbReference type="NCBI Taxonomy" id="292717"/>
    <lineage>
        <taxon>Eukaryota</taxon>
        <taxon>Fungi</taxon>
        <taxon>Dikarya</taxon>
        <taxon>Ascomycota</taxon>
        <taxon>Pezizomycotina</taxon>
        <taxon>Sordariomycetes</taxon>
        <taxon>Xylariomycetidae</taxon>
        <taxon>Xylariales</taxon>
        <taxon>Hypoxylaceae</taxon>
        <taxon>Daldinia</taxon>
    </lineage>
</organism>
<feature type="domain" description="Rhodopsin" evidence="7">
    <location>
        <begin position="6"/>
        <end position="189"/>
    </location>
</feature>
<comment type="similarity">
    <text evidence="5">Belongs to the SAT4 family.</text>
</comment>
<protein>
    <recommendedName>
        <fullName evidence="7">Rhodopsin domain-containing protein</fullName>
    </recommendedName>
</protein>
<evidence type="ECO:0000256" key="2">
    <source>
        <dbReference type="ARBA" id="ARBA00022692"/>
    </source>
</evidence>
<evidence type="ECO:0000256" key="1">
    <source>
        <dbReference type="ARBA" id="ARBA00004141"/>
    </source>
</evidence>
<name>A0AAX6MHU8_9PEZI</name>
<evidence type="ECO:0000256" key="4">
    <source>
        <dbReference type="ARBA" id="ARBA00023136"/>
    </source>
</evidence>
<evidence type="ECO:0000256" key="5">
    <source>
        <dbReference type="ARBA" id="ARBA00038359"/>
    </source>
</evidence>
<feature type="transmembrane region" description="Helical" evidence="6">
    <location>
        <begin position="89"/>
        <end position="112"/>
    </location>
</feature>
<dbReference type="InterPro" id="IPR049326">
    <property type="entry name" value="Rhodopsin_dom_fungi"/>
</dbReference>
<feature type="transmembrane region" description="Helical" evidence="6">
    <location>
        <begin position="124"/>
        <end position="145"/>
    </location>
</feature>
<keyword evidence="3 6" id="KW-1133">Transmembrane helix</keyword>
<proteinExistence type="inferred from homology"/>
<dbReference type="Proteomes" id="UP001369815">
    <property type="component" value="Unassembled WGS sequence"/>
</dbReference>
<gene>
    <name evidence="8" type="ORF">Daesc_006523</name>
</gene>
<dbReference type="InterPro" id="IPR052337">
    <property type="entry name" value="SAT4-like"/>
</dbReference>
<keyword evidence="9" id="KW-1185">Reference proteome</keyword>
<keyword evidence="4 6" id="KW-0472">Membrane</keyword>